<organism evidence="1 2">
    <name type="scientific">Dioscorea alata</name>
    <name type="common">Purple yam</name>
    <dbReference type="NCBI Taxonomy" id="55571"/>
    <lineage>
        <taxon>Eukaryota</taxon>
        <taxon>Viridiplantae</taxon>
        <taxon>Streptophyta</taxon>
        <taxon>Embryophyta</taxon>
        <taxon>Tracheophyta</taxon>
        <taxon>Spermatophyta</taxon>
        <taxon>Magnoliopsida</taxon>
        <taxon>Liliopsida</taxon>
        <taxon>Dioscoreales</taxon>
        <taxon>Dioscoreaceae</taxon>
        <taxon>Dioscorea</taxon>
    </lineage>
</organism>
<name>A0ACB7UST8_DIOAL</name>
<dbReference type="Proteomes" id="UP000827976">
    <property type="component" value="Chromosome 14"/>
</dbReference>
<evidence type="ECO:0000313" key="1">
    <source>
        <dbReference type="EMBL" id="KAH7663730.1"/>
    </source>
</evidence>
<proteinExistence type="predicted"/>
<reference evidence="2" key="1">
    <citation type="journal article" date="2022" name="Nat. Commun.">
        <title>Chromosome evolution and the genetic basis of agronomically important traits in greater yam.</title>
        <authorList>
            <person name="Bredeson J.V."/>
            <person name="Lyons J.B."/>
            <person name="Oniyinde I.O."/>
            <person name="Okereke N.R."/>
            <person name="Kolade O."/>
            <person name="Nnabue I."/>
            <person name="Nwadili C.O."/>
            <person name="Hribova E."/>
            <person name="Parker M."/>
            <person name="Nwogha J."/>
            <person name="Shu S."/>
            <person name="Carlson J."/>
            <person name="Kariba R."/>
            <person name="Muthemba S."/>
            <person name="Knop K."/>
            <person name="Barton G.J."/>
            <person name="Sherwood A.V."/>
            <person name="Lopez-Montes A."/>
            <person name="Asiedu R."/>
            <person name="Jamnadass R."/>
            <person name="Muchugi A."/>
            <person name="Goodstein D."/>
            <person name="Egesi C.N."/>
            <person name="Featherston J."/>
            <person name="Asfaw A."/>
            <person name="Simpson G.G."/>
            <person name="Dolezel J."/>
            <person name="Hendre P.S."/>
            <person name="Van Deynze A."/>
            <person name="Kumar P.L."/>
            <person name="Obidiegwu J.E."/>
            <person name="Bhattacharjee R."/>
            <person name="Rokhsar D.S."/>
        </authorList>
    </citation>
    <scope>NUCLEOTIDE SEQUENCE [LARGE SCALE GENOMIC DNA]</scope>
    <source>
        <strain evidence="2">cv. TDa95/00328</strain>
    </source>
</reference>
<dbReference type="EMBL" id="CM037024">
    <property type="protein sequence ID" value="KAH7663730.1"/>
    <property type="molecule type" value="Genomic_DNA"/>
</dbReference>
<gene>
    <name evidence="1" type="ORF">IHE45_14G075500</name>
</gene>
<comment type="caution">
    <text evidence="1">The sequence shown here is derived from an EMBL/GenBank/DDBJ whole genome shotgun (WGS) entry which is preliminary data.</text>
</comment>
<accession>A0ACB7UST8</accession>
<protein>
    <submittedName>
        <fullName evidence="1">Uncharacterized protein</fullName>
    </submittedName>
</protein>
<evidence type="ECO:0000313" key="2">
    <source>
        <dbReference type="Proteomes" id="UP000827976"/>
    </source>
</evidence>
<sequence>MPEDFTFPATIHHLPFTDSPTWFSPPPNIINTRKQGHQKTFSGGWTQETLKKDLRVASSPKSDDGGDHRYLYEERMDMLWEDFNEELQCNAVNIPCELRRRDVDSSVVELRPDRALRRRKPNLLLMLKVLRKLFLIQRTQTRRRVVVHREAT</sequence>
<keyword evidence="2" id="KW-1185">Reference proteome</keyword>